<evidence type="ECO:0000313" key="2">
    <source>
        <dbReference type="Proteomes" id="UP000006262"/>
    </source>
</evidence>
<dbReference type="EMBL" id="AGZN01000031">
    <property type="protein sequence ID" value="EKN23592.1"/>
    <property type="molecule type" value="Genomic_DNA"/>
</dbReference>
<gene>
    <name evidence="1" type="ORF">HMPREF1059_03016</name>
</gene>
<dbReference type="AlphaFoldDB" id="A0AAD2TMJ3"/>
<evidence type="ECO:0000313" key="1">
    <source>
        <dbReference type="EMBL" id="EKN23592.1"/>
    </source>
</evidence>
<protein>
    <submittedName>
        <fullName evidence="1">Uncharacterized protein</fullName>
    </submittedName>
</protein>
<sequence>MILILSKNIRFKDRKQAKKYLGCAYYNRLLKQKDILFINTENHIANNGTTNKNNKGNIYA</sequence>
<organism evidence="1 2">
    <name type="scientific">Parabacteroides distasonis CL09T03C24</name>
    <dbReference type="NCBI Taxonomy" id="999417"/>
    <lineage>
        <taxon>Bacteria</taxon>
        <taxon>Pseudomonadati</taxon>
        <taxon>Bacteroidota</taxon>
        <taxon>Bacteroidia</taxon>
        <taxon>Bacteroidales</taxon>
        <taxon>Tannerellaceae</taxon>
        <taxon>Parabacteroides</taxon>
    </lineage>
</organism>
<accession>A0AAD2TMJ3</accession>
<comment type="caution">
    <text evidence="1">The sequence shown here is derived from an EMBL/GenBank/DDBJ whole genome shotgun (WGS) entry which is preliminary data.</text>
</comment>
<name>A0AAD2TMJ3_PARDI</name>
<reference evidence="1 2" key="1">
    <citation type="submission" date="2012-02" db="EMBL/GenBank/DDBJ databases">
        <title>The Genome Sequence of Parabacteroides distasonis CL09T03C24.</title>
        <authorList>
            <consortium name="The Broad Institute Genome Sequencing Platform"/>
            <person name="Earl A."/>
            <person name="Ward D."/>
            <person name="Feldgarden M."/>
            <person name="Gevers D."/>
            <person name="Zitomersky N.L."/>
            <person name="Coyne M.J."/>
            <person name="Comstock L.E."/>
            <person name="Young S.K."/>
            <person name="Zeng Q."/>
            <person name="Gargeya S."/>
            <person name="Fitzgerald M."/>
            <person name="Haas B."/>
            <person name="Abouelleil A."/>
            <person name="Alvarado L."/>
            <person name="Arachchi H.M."/>
            <person name="Berlin A."/>
            <person name="Chapman S.B."/>
            <person name="Gearin G."/>
            <person name="Goldberg J."/>
            <person name="Griggs A."/>
            <person name="Gujja S."/>
            <person name="Hansen M."/>
            <person name="Heiman D."/>
            <person name="Howarth C."/>
            <person name="Larimer J."/>
            <person name="Lui A."/>
            <person name="MacDonald P.J.P."/>
            <person name="McCowen C."/>
            <person name="Montmayeur A."/>
            <person name="Murphy C."/>
            <person name="Neiman D."/>
            <person name="Pearson M."/>
            <person name="Priest M."/>
            <person name="Roberts A."/>
            <person name="Saif S."/>
            <person name="Shea T."/>
            <person name="Sisk P."/>
            <person name="Stolte C."/>
            <person name="Sykes S."/>
            <person name="Wortman J."/>
            <person name="Nusbaum C."/>
            <person name="Birren B."/>
        </authorList>
    </citation>
    <scope>NUCLEOTIDE SEQUENCE [LARGE SCALE GENOMIC DNA]</scope>
    <source>
        <strain evidence="1 2">CL09T03C24</strain>
    </source>
</reference>
<dbReference type="Proteomes" id="UP000006262">
    <property type="component" value="Unassembled WGS sequence"/>
</dbReference>
<proteinExistence type="predicted"/>